<proteinExistence type="predicted"/>
<name>A0A1J8PJT0_9AGAM</name>
<dbReference type="STRING" id="180088.A0A1J8PJT0"/>
<evidence type="ECO:0000313" key="4">
    <source>
        <dbReference type="Proteomes" id="UP000183567"/>
    </source>
</evidence>
<evidence type="ECO:0000256" key="1">
    <source>
        <dbReference type="SAM" id="MobiDB-lite"/>
    </source>
</evidence>
<dbReference type="EMBL" id="LVVM01006442">
    <property type="protein sequence ID" value="OJA08059.1"/>
    <property type="molecule type" value="Genomic_DNA"/>
</dbReference>
<keyword evidence="2" id="KW-1133">Transmembrane helix</keyword>
<organism evidence="3 4">
    <name type="scientific">Rhizopogon vesiculosus</name>
    <dbReference type="NCBI Taxonomy" id="180088"/>
    <lineage>
        <taxon>Eukaryota</taxon>
        <taxon>Fungi</taxon>
        <taxon>Dikarya</taxon>
        <taxon>Basidiomycota</taxon>
        <taxon>Agaricomycotina</taxon>
        <taxon>Agaricomycetes</taxon>
        <taxon>Agaricomycetidae</taxon>
        <taxon>Boletales</taxon>
        <taxon>Suillineae</taxon>
        <taxon>Rhizopogonaceae</taxon>
        <taxon>Rhizopogon</taxon>
    </lineage>
</organism>
<accession>A0A1J8PJT0</accession>
<keyword evidence="2" id="KW-0472">Membrane</keyword>
<feature type="region of interest" description="Disordered" evidence="1">
    <location>
        <begin position="452"/>
        <end position="479"/>
    </location>
</feature>
<dbReference type="OrthoDB" id="3067110at2759"/>
<feature type="region of interest" description="Disordered" evidence="1">
    <location>
        <begin position="367"/>
        <end position="388"/>
    </location>
</feature>
<reference evidence="3 4" key="1">
    <citation type="submission" date="2016-03" db="EMBL/GenBank/DDBJ databases">
        <title>Comparative genomics of the ectomycorrhizal sister species Rhizopogon vinicolor and Rhizopogon vesiculosus (Basidiomycota: Boletales) reveals a divergence of the mating type B locus.</title>
        <authorList>
            <person name="Mujic A.B."/>
            <person name="Kuo A."/>
            <person name="Tritt A."/>
            <person name="Lipzen A."/>
            <person name="Chen C."/>
            <person name="Johnson J."/>
            <person name="Sharma A."/>
            <person name="Barry K."/>
            <person name="Grigoriev I.V."/>
            <person name="Spatafora J.W."/>
        </authorList>
    </citation>
    <scope>NUCLEOTIDE SEQUENCE [LARGE SCALE GENOMIC DNA]</scope>
    <source>
        <strain evidence="3 4">AM-OR11-056</strain>
    </source>
</reference>
<keyword evidence="2" id="KW-0812">Transmembrane</keyword>
<evidence type="ECO:0000313" key="3">
    <source>
        <dbReference type="EMBL" id="OJA08059.1"/>
    </source>
</evidence>
<dbReference type="AlphaFoldDB" id="A0A1J8PJT0"/>
<evidence type="ECO:0000256" key="2">
    <source>
        <dbReference type="SAM" id="Phobius"/>
    </source>
</evidence>
<dbReference type="Proteomes" id="UP000183567">
    <property type="component" value="Unassembled WGS sequence"/>
</dbReference>
<gene>
    <name evidence="3" type="ORF">AZE42_12496</name>
</gene>
<protein>
    <submittedName>
        <fullName evidence="3">Uncharacterized protein</fullName>
    </submittedName>
</protein>
<keyword evidence="4" id="KW-1185">Reference proteome</keyword>
<feature type="compositionally biased region" description="Polar residues" evidence="1">
    <location>
        <begin position="469"/>
        <end position="479"/>
    </location>
</feature>
<sequence>MKTFHLFNGRKWAGWHNAPDGFAVAKYISPIANSRFWNAIFLVQQSKDPEKVFGLDNQLGPKYIAFQSGTIIDKTIHVAYLMTQSSKECPIITVEGRTTQPMTLTVVQVPESSAQVGTKENPTLTVKLRDIHVRLASIPMSTSLIACALCAYNRDWYCLTMIFLGIISNGLTCLVMGSAPLVLERVQSAAGAPPGGRMLVDDSSNHIVILKGEERDIKWVTTGKFRLAYLPSVWMKKSFGTSRTGANSDSEKLVQGRGNELCGPLFPRPEEYRGIEEHRGIGLCRLLLGIQSLLQLLLIPQGTTFGQIMFLSSFIISWAYNLYLLSIDSERIQQHLLVETLNVTRTSKFKLGTRTTTAVFTTLVLRSHSSSKPQPPSQTEPKPSSTNKFLKYFLPNETVMWDEWREHVGSHIEATNWTRNTNRQDMNKNLESLKKYDTTRLNTFEKYYKQLNKLEQNPPGDQGAGEGEITNSWSSSEDR</sequence>
<feature type="transmembrane region" description="Helical" evidence="2">
    <location>
        <begin position="305"/>
        <end position="325"/>
    </location>
</feature>
<comment type="caution">
    <text evidence="3">The sequence shown here is derived from an EMBL/GenBank/DDBJ whole genome shotgun (WGS) entry which is preliminary data.</text>
</comment>